<keyword evidence="2" id="KW-0732">Signal</keyword>
<dbReference type="PIRSF" id="PIRSF002703">
    <property type="entry name" value="Thaumatin"/>
    <property type="match status" value="1"/>
</dbReference>
<evidence type="ECO:0000256" key="2">
    <source>
        <dbReference type="SAM" id="SignalP"/>
    </source>
</evidence>
<dbReference type="InterPro" id="IPR001938">
    <property type="entry name" value="Thaumatin"/>
</dbReference>
<feature type="signal peptide" evidence="2">
    <location>
        <begin position="1"/>
        <end position="18"/>
    </location>
</feature>
<feature type="disulfide bond" evidence="1">
    <location>
        <begin position="151"/>
        <end position="216"/>
    </location>
</feature>
<feature type="disulfide bond" evidence="1">
    <location>
        <begin position="179"/>
        <end position="188"/>
    </location>
</feature>
<evidence type="ECO:0000313" key="3">
    <source>
        <dbReference type="EMBL" id="KAK9874693.1"/>
    </source>
</evidence>
<name>A0AAW1U168_9CUCU</name>
<dbReference type="PRINTS" id="PR00347">
    <property type="entry name" value="THAUMATIN"/>
</dbReference>
<dbReference type="AlphaFoldDB" id="A0AAW1U168"/>
<dbReference type="CDD" id="cd09218">
    <property type="entry name" value="TLP-PA"/>
    <property type="match status" value="1"/>
</dbReference>
<dbReference type="PROSITE" id="PS51367">
    <property type="entry name" value="THAUMATIN_2"/>
    <property type="match status" value="1"/>
</dbReference>
<feature type="disulfide bond" evidence="1">
    <location>
        <begin position="146"/>
        <end position="233"/>
    </location>
</feature>
<organism evidence="3 4">
    <name type="scientific">Henosepilachna vigintioctopunctata</name>
    <dbReference type="NCBI Taxonomy" id="420089"/>
    <lineage>
        <taxon>Eukaryota</taxon>
        <taxon>Metazoa</taxon>
        <taxon>Ecdysozoa</taxon>
        <taxon>Arthropoda</taxon>
        <taxon>Hexapoda</taxon>
        <taxon>Insecta</taxon>
        <taxon>Pterygota</taxon>
        <taxon>Neoptera</taxon>
        <taxon>Endopterygota</taxon>
        <taxon>Coleoptera</taxon>
        <taxon>Polyphaga</taxon>
        <taxon>Cucujiformia</taxon>
        <taxon>Coccinelloidea</taxon>
        <taxon>Coccinellidae</taxon>
        <taxon>Epilachninae</taxon>
        <taxon>Epilachnini</taxon>
        <taxon>Henosepilachna</taxon>
    </lineage>
</organism>
<feature type="disulfide bond" evidence="1">
    <location>
        <begin position="159"/>
        <end position="175"/>
    </location>
</feature>
<dbReference type="Gene3D" id="2.60.110.10">
    <property type="entry name" value="Thaumatin"/>
    <property type="match status" value="1"/>
</dbReference>
<protein>
    <recommendedName>
        <fullName evidence="5">Thaumatin-like protein</fullName>
    </recommendedName>
</protein>
<dbReference type="PANTHER" id="PTHR31048">
    <property type="entry name" value="OS03G0233200 PROTEIN"/>
    <property type="match status" value="1"/>
</dbReference>
<dbReference type="InterPro" id="IPR037176">
    <property type="entry name" value="Osmotin/thaumatin-like_sf"/>
</dbReference>
<dbReference type="Proteomes" id="UP001431783">
    <property type="component" value="Unassembled WGS sequence"/>
</dbReference>
<comment type="caution">
    <text evidence="3">The sequence shown here is derived from an EMBL/GenBank/DDBJ whole genome shotgun (WGS) entry which is preliminary data.</text>
</comment>
<dbReference type="Pfam" id="PF00314">
    <property type="entry name" value="Thaumatin"/>
    <property type="match status" value="1"/>
</dbReference>
<keyword evidence="1" id="KW-1015">Disulfide bond</keyword>
<evidence type="ECO:0008006" key="5">
    <source>
        <dbReference type="Google" id="ProtNLM"/>
    </source>
</evidence>
<keyword evidence="4" id="KW-1185">Reference proteome</keyword>
<dbReference type="SMART" id="SM00205">
    <property type="entry name" value="THN"/>
    <property type="match status" value="1"/>
</dbReference>
<feature type="disulfide bond" evidence="1">
    <location>
        <begin position="75"/>
        <end position="82"/>
    </location>
</feature>
<dbReference type="SUPFAM" id="SSF49870">
    <property type="entry name" value="Osmotin, thaumatin-like protein"/>
    <property type="match status" value="1"/>
</dbReference>
<accession>A0AAW1U168</accession>
<feature type="chain" id="PRO_5043946073" description="Thaumatin-like protein" evidence="2">
    <location>
        <begin position="19"/>
        <end position="244"/>
    </location>
</feature>
<evidence type="ECO:0000313" key="4">
    <source>
        <dbReference type="Proteomes" id="UP001431783"/>
    </source>
</evidence>
<dbReference type="EMBL" id="JARQZJ010000032">
    <property type="protein sequence ID" value="KAK9874693.1"/>
    <property type="molecule type" value="Genomic_DNA"/>
</dbReference>
<proteinExistence type="predicted"/>
<evidence type="ECO:0000256" key="1">
    <source>
        <dbReference type="PIRSR" id="PIRSR002703-1"/>
    </source>
</evidence>
<gene>
    <name evidence="3" type="ORF">WA026_005513</name>
</gene>
<feature type="disulfide bond" evidence="1">
    <location>
        <begin position="189"/>
        <end position="199"/>
    </location>
</feature>
<sequence>MVGIYSLVVVCSLLVVNAIEFQIKNNEGREIWIGIQGNPNQPHLRNGGFKLPQGAQKSVNAPENWSGRFWARTWCDPASNHCLTGDCGNKIECNGAGGQPPITLVEITLKGPQGLDSYYISLVDGFNVKATITPVNGEGDGSRCSCKKAGCNTNINDRCPNELQLENQNGQVIGCNSACSAFNTDQYCCRGEHNSPQTCQSIEWSIDYPALFKKWCPDAYSYAYDDRESTYSCKNAQKYLIEFG</sequence>
<dbReference type="FunFam" id="2.60.110.10:FF:000004">
    <property type="entry name" value="THAUMATIN-LIKE PROTEIN 1"/>
    <property type="match status" value="1"/>
</dbReference>
<feature type="disulfide bond" evidence="1">
    <location>
        <begin position="87"/>
        <end position="93"/>
    </location>
</feature>
<reference evidence="3 4" key="1">
    <citation type="submission" date="2023-03" db="EMBL/GenBank/DDBJ databases">
        <title>Genome insight into feeding habits of ladybird beetles.</title>
        <authorList>
            <person name="Li H.-S."/>
            <person name="Huang Y.-H."/>
            <person name="Pang H."/>
        </authorList>
    </citation>
    <scope>NUCLEOTIDE SEQUENCE [LARGE SCALE GENOMIC DNA]</scope>
    <source>
        <strain evidence="3">SYSU_2023b</strain>
        <tissue evidence="3">Whole body</tissue>
    </source>
</reference>